<dbReference type="InterPro" id="IPR040496">
    <property type="entry name" value="MID_pPIWI_RE"/>
</dbReference>
<dbReference type="EMBL" id="AHCD03000020">
    <property type="protein sequence ID" value="KAF7788537.1"/>
    <property type="molecule type" value="Genomic_DNA"/>
</dbReference>
<comment type="caution">
    <text evidence="4">The sequence shown here is derived from an EMBL/GenBank/DDBJ whole genome shotgun (WGS) entry which is preliminary data.</text>
</comment>
<protein>
    <submittedName>
        <fullName evidence="4">Uncharacterized protein</fullName>
    </submittedName>
</protein>
<feature type="domain" description="pPIWI-RE module N-terminal" evidence="2">
    <location>
        <begin position="19"/>
        <end position="335"/>
    </location>
</feature>
<evidence type="ECO:0000259" key="2">
    <source>
        <dbReference type="Pfam" id="PF13111"/>
    </source>
</evidence>
<dbReference type="Proteomes" id="UP000016480">
    <property type="component" value="Unassembled WGS sequence"/>
</dbReference>
<dbReference type="Pfam" id="PF13032">
    <property type="entry name" value="RNaseH_pPIWI_RE"/>
    <property type="match status" value="1"/>
</dbReference>
<dbReference type="Pfam" id="PF13111">
    <property type="entry name" value="pPIWI_RE_X"/>
    <property type="match status" value="1"/>
</dbReference>
<feature type="domain" description="Prokaryotic pPIWI-RE MID" evidence="3">
    <location>
        <begin position="440"/>
        <end position="529"/>
    </location>
</feature>
<name>A0A8T0CCQ5_9GAMM</name>
<reference evidence="4 5" key="1">
    <citation type="journal article" date="2012" name="J. Bacteriol.">
        <title>Genome sequence of the cycloprodigiosin-producing bacterial strain Pseudoalteromonas rubra ATCC 29570(T).</title>
        <authorList>
            <person name="Xie B.B."/>
            <person name="Shu Y.L."/>
            <person name="Qin Q.L."/>
            <person name="Rong J.C."/>
            <person name="Zhang X.Y."/>
            <person name="Chen X.L."/>
            <person name="Zhou B.C."/>
            <person name="Zhang Y.Z."/>
        </authorList>
    </citation>
    <scope>NUCLEOTIDE SEQUENCE [LARGE SCALE GENOMIC DNA]</scope>
    <source>
        <strain evidence="4 5">DSM 6842</strain>
    </source>
</reference>
<proteinExistence type="predicted"/>
<feature type="domain" description="pPIWI-RE RNaseH" evidence="1">
    <location>
        <begin position="579"/>
        <end position="805"/>
    </location>
</feature>
<gene>
    <name evidence="4" type="ORF">PRUB_a1525</name>
</gene>
<accession>A0A8T0CCQ5</accession>
<evidence type="ECO:0000313" key="4">
    <source>
        <dbReference type="EMBL" id="KAF7788537.1"/>
    </source>
</evidence>
<dbReference type="Pfam" id="PF18157">
    <property type="entry name" value="MID_pPIWI_RE"/>
    <property type="match status" value="1"/>
</dbReference>
<dbReference type="AlphaFoldDB" id="A0A8T0CCQ5"/>
<sequence length="810" mass="92058">MSFGLKTTTMFLPVDAYGSVTIYTASNEFTQAWERLKQKCSLKYLPYASLANMLRWHFGHFIRFSPFGKELNGGKVFIVSESNLDLDTLAMMFDSWELEVCKYMHEPVLGQLIRNGAFRQHRVRIEDHIVVKTNSCPTADDWVWDAAKWSVARQFISSQLAVDNNVKLELVMDSEARLLTWDNCLKSEFSDMPVRAMHVITPRLITVPGFDLPAMHFESSISRLASTWKDSNLSPIKTAWIEIGSDKPVLQTAIDIEKGTWKKRWRDISIQLLNKNGLEFIREPEEYDLSQGGNVRARYQSAPIKFPIGKGVGNPFHHYVSNHMKQTFPNGEALILRKSVNRLPKRAKLAEVQKSESQLRDIVSSTGKSTLELICVYSSYIVRKRLLQSFKSIVNADDSAQFDEKDNVWMSYGPYKIKFISPLHCERLLLQLNDENTIIDWAEAELSVEHYQHKNDSIKSMIIETCEDQTLRDGAKSSQLDPKPILKKLLALQGVNSQFVRASTLDKVDDSGVCHGAVRAIHDVFRVAGSMLIPFEPLNGSSKKTWYLGVFTQKSKSRRISRSSAEFHIGLTACLAGEHETYMYSYDKKWAPYHESVVSQWSKPLRYKTPEEVEQFIASGIRAWRDEHPEDAFVILLDGITTRRFWPGLQDTKLGTSKLPVNPDDADIAIVRYRTQNDIIPRPAGKLESDNSSSELLVNPGMRFGIFHAEKSSSERVYYCTQPSTTASKDFARNITRFASKPIQLKDDRHAQTLTELVIVANNICPDNELVLSASKLCFQSLSWLGNQKTIQPSPIHLASGAIEDYVEVY</sequence>
<dbReference type="GeneID" id="61355695"/>
<dbReference type="InterPro" id="IPR025085">
    <property type="entry name" value="pPIWI_RE_X"/>
</dbReference>
<evidence type="ECO:0000313" key="5">
    <source>
        <dbReference type="Proteomes" id="UP000016480"/>
    </source>
</evidence>
<organism evidence="4 5">
    <name type="scientific">Pseudoalteromonas rubra</name>
    <dbReference type="NCBI Taxonomy" id="43658"/>
    <lineage>
        <taxon>Bacteria</taxon>
        <taxon>Pseudomonadati</taxon>
        <taxon>Pseudomonadota</taxon>
        <taxon>Gammaproteobacteria</taxon>
        <taxon>Alteromonadales</taxon>
        <taxon>Pseudoalteromonadaceae</taxon>
        <taxon>Pseudoalteromonas</taxon>
    </lineage>
</organism>
<evidence type="ECO:0000259" key="3">
    <source>
        <dbReference type="Pfam" id="PF18157"/>
    </source>
</evidence>
<dbReference type="InterPro" id="IPR024996">
    <property type="entry name" value="RNaseH_pPIWI_RE"/>
</dbReference>
<evidence type="ECO:0000259" key="1">
    <source>
        <dbReference type="Pfam" id="PF13032"/>
    </source>
</evidence>
<dbReference type="RefSeq" id="WP_010386702.1">
    <property type="nucleotide sequence ID" value="NZ_AHCD03000020.1"/>
</dbReference>